<dbReference type="EMBL" id="GBXM01000113">
    <property type="protein sequence ID" value="JAI08465.1"/>
    <property type="molecule type" value="Transcribed_RNA"/>
</dbReference>
<organism evidence="1">
    <name type="scientific">Anguilla anguilla</name>
    <name type="common">European freshwater eel</name>
    <name type="synonym">Muraena anguilla</name>
    <dbReference type="NCBI Taxonomy" id="7936"/>
    <lineage>
        <taxon>Eukaryota</taxon>
        <taxon>Metazoa</taxon>
        <taxon>Chordata</taxon>
        <taxon>Craniata</taxon>
        <taxon>Vertebrata</taxon>
        <taxon>Euteleostomi</taxon>
        <taxon>Actinopterygii</taxon>
        <taxon>Neopterygii</taxon>
        <taxon>Teleostei</taxon>
        <taxon>Anguilliformes</taxon>
        <taxon>Anguillidae</taxon>
        <taxon>Anguilla</taxon>
    </lineage>
</organism>
<evidence type="ECO:0000313" key="1">
    <source>
        <dbReference type="EMBL" id="JAI08465.1"/>
    </source>
</evidence>
<proteinExistence type="predicted"/>
<name>A0A0E9Y0P9_ANGAN</name>
<sequence>MSFCYEPPTAKTQE</sequence>
<protein>
    <submittedName>
        <fullName evidence="1">Uncharacterized protein</fullName>
    </submittedName>
</protein>
<reference evidence="1" key="2">
    <citation type="journal article" date="2015" name="Fish Shellfish Immunol.">
        <title>Early steps in the European eel (Anguilla anguilla)-Vibrio vulnificus interaction in the gills: Role of the RtxA13 toxin.</title>
        <authorList>
            <person name="Callol A."/>
            <person name="Pajuelo D."/>
            <person name="Ebbesson L."/>
            <person name="Teles M."/>
            <person name="MacKenzie S."/>
            <person name="Amaro C."/>
        </authorList>
    </citation>
    <scope>NUCLEOTIDE SEQUENCE</scope>
</reference>
<reference evidence="1" key="1">
    <citation type="submission" date="2014-11" db="EMBL/GenBank/DDBJ databases">
        <authorList>
            <person name="Amaro Gonzalez C."/>
        </authorList>
    </citation>
    <scope>NUCLEOTIDE SEQUENCE</scope>
</reference>
<accession>A0A0E9Y0P9</accession>